<accession>A0ABY4YVN9</accession>
<dbReference type="InterPro" id="IPR016181">
    <property type="entry name" value="Acyl_CoA_acyltransferase"/>
</dbReference>
<dbReference type="PANTHER" id="PTHR43792:SF1">
    <property type="entry name" value="N-ACETYLTRANSFERASE DOMAIN-CONTAINING PROTEIN"/>
    <property type="match status" value="1"/>
</dbReference>
<dbReference type="Pfam" id="PF13302">
    <property type="entry name" value="Acetyltransf_3"/>
    <property type="match status" value="1"/>
</dbReference>
<organism evidence="2 3">
    <name type="scientific">Ornithinimicrobium faecis</name>
    <dbReference type="NCBI Taxonomy" id="2934158"/>
    <lineage>
        <taxon>Bacteria</taxon>
        <taxon>Bacillati</taxon>
        <taxon>Actinomycetota</taxon>
        <taxon>Actinomycetes</taxon>
        <taxon>Micrococcales</taxon>
        <taxon>Ornithinimicrobiaceae</taxon>
        <taxon>Ornithinimicrobium</taxon>
    </lineage>
</organism>
<evidence type="ECO:0000313" key="3">
    <source>
        <dbReference type="Proteomes" id="UP001056455"/>
    </source>
</evidence>
<reference evidence="2" key="1">
    <citation type="submission" date="2022-06" db="EMBL/GenBank/DDBJ databases">
        <title>Ornithinimicrobium HY1793.</title>
        <authorList>
            <person name="Huang Y."/>
        </authorList>
    </citation>
    <scope>NUCLEOTIDE SEQUENCE</scope>
    <source>
        <strain evidence="2">HY1793</strain>
    </source>
</reference>
<dbReference type="SUPFAM" id="SSF55729">
    <property type="entry name" value="Acyl-CoA N-acyltransferases (Nat)"/>
    <property type="match status" value="1"/>
</dbReference>
<protein>
    <submittedName>
        <fullName evidence="2">GNAT family N-acetyltransferase</fullName>
    </submittedName>
</protein>
<keyword evidence="3" id="KW-1185">Reference proteome</keyword>
<dbReference type="InterPro" id="IPR051531">
    <property type="entry name" value="N-acetyltransferase"/>
</dbReference>
<evidence type="ECO:0000313" key="2">
    <source>
        <dbReference type="EMBL" id="USQ80800.1"/>
    </source>
</evidence>
<feature type="domain" description="N-acetyltransferase" evidence="1">
    <location>
        <begin position="17"/>
        <end position="182"/>
    </location>
</feature>
<gene>
    <name evidence="2" type="ORF">NF556_03840</name>
</gene>
<dbReference type="Gene3D" id="3.40.630.30">
    <property type="match status" value="1"/>
</dbReference>
<sequence length="187" mass="21175">MTRPLSDLSWPRSTARLALRPATPEDVAAIYGYRSLPEVGHWLTRLPTDRDSFTRHMIEHLEVVLVVEHEGRLVGDLMLRVHDAWSQAEAAEQAKDAQAEIGWALAPQAQGRGFATEAVSELITITFELGVRRIEASCFADNEGSWRLMERVGMRREGHHLRDTLHRDGTWHDGIVYGLLADEWASR</sequence>
<evidence type="ECO:0000259" key="1">
    <source>
        <dbReference type="PROSITE" id="PS51186"/>
    </source>
</evidence>
<dbReference type="PROSITE" id="PS51186">
    <property type="entry name" value="GNAT"/>
    <property type="match status" value="1"/>
</dbReference>
<dbReference type="InterPro" id="IPR000182">
    <property type="entry name" value="GNAT_dom"/>
</dbReference>
<proteinExistence type="predicted"/>
<dbReference type="PANTHER" id="PTHR43792">
    <property type="entry name" value="GNAT FAMILY, PUTATIVE (AFU_ORTHOLOGUE AFUA_3G00765)-RELATED-RELATED"/>
    <property type="match status" value="1"/>
</dbReference>
<dbReference type="Proteomes" id="UP001056455">
    <property type="component" value="Chromosome"/>
</dbReference>
<name>A0ABY4YVN9_9MICO</name>
<dbReference type="RefSeq" id="WP_252594188.1">
    <property type="nucleotide sequence ID" value="NZ_CP099489.1"/>
</dbReference>
<dbReference type="EMBL" id="CP099489">
    <property type="protein sequence ID" value="USQ80800.1"/>
    <property type="molecule type" value="Genomic_DNA"/>
</dbReference>